<dbReference type="EMBL" id="JBJHZX010000001">
    <property type="protein sequence ID" value="MFL0194069.1"/>
    <property type="molecule type" value="Genomic_DNA"/>
</dbReference>
<evidence type="ECO:0000256" key="2">
    <source>
        <dbReference type="ARBA" id="ARBA00022527"/>
    </source>
</evidence>
<keyword evidence="6 9" id="KW-0067">ATP-binding</keyword>
<evidence type="ECO:0000256" key="5">
    <source>
        <dbReference type="ARBA" id="ARBA00022777"/>
    </source>
</evidence>
<comment type="catalytic activity">
    <reaction evidence="7">
        <text>L-threonyl-[protein] + ATP = O-phospho-L-threonyl-[protein] + ADP + H(+)</text>
        <dbReference type="Rhea" id="RHEA:46608"/>
        <dbReference type="Rhea" id="RHEA-COMP:11060"/>
        <dbReference type="Rhea" id="RHEA-COMP:11605"/>
        <dbReference type="ChEBI" id="CHEBI:15378"/>
        <dbReference type="ChEBI" id="CHEBI:30013"/>
        <dbReference type="ChEBI" id="CHEBI:30616"/>
        <dbReference type="ChEBI" id="CHEBI:61977"/>
        <dbReference type="ChEBI" id="CHEBI:456216"/>
        <dbReference type="EC" id="2.7.11.1"/>
    </reaction>
</comment>
<evidence type="ECO:0000256" key="6">
    <source>
        <dbReference type="ARBA" id="ARBA00022840"/>
    </source>
</evidence>
<dbReference type="PANTHER" id="PTHR24363">
    <property type="entry name" value="SERINE/THREONINE PROTEIN KINASE"/>
    <property type="match status" value="1"/>
</dbReference>
<evidence type="ECO:0000256" key="10">
    <source>
        <dbReference type="SAM" id="MobiDB-lite"/>
    </source>
</evidence>
<dbReference type="CDD" id="cd14014">
    <property type="entry name" value="STKc_PknB_like"/>
    <property type="match status" value="1"/>
</dbReference>
<dbReference type="PROSITE" id="PS00108">
    <property type="entry name" value="PROTEIN_KINASE_ST"/>
    <property type="match status" value="1"/>
</dbReference>
<evidence type="ECO:0000256" key="1">
    <source>
        <dbReference type="ARBA" id="ARBA00012513"/>
    </source>
</evidence>
<keyword evidence="2" id="KW-0723">Serine/threonine-protein kinase</keyword>
<dbReference type="RefSeq" id="WP_406790192.1">
    <property type="nucleotide sequence ID" value="NZ_JBJHZX010000001.1"/>
</dbReference>
<dbReference type="InterPro" id="IPR011009">
    <property type="entry name" value="Kinase-like_dom_sf"/>
</dbReference>
<evidence type="ECO:0000256" key="4">
    <source>
        <dbReference type="ARBA" id="ARBA00022741"/>
    </source>
</evidence>
<evidence type="ECO:0000259" key="12">
    <source>
        <dbReference type="PROSITE" id="PS50011"/>
    </source>
</evidence>
<dbReference type="EC" id="2.7.11.1" evidence="1"/>
<keyword evidence="3 13" id="KW-0808">Transferase</keyword>
<reference evidence="13 14" key="1">
    <citation type="submission" date="2024-11" db="EMBL/GenBank/DDBJ databases">
        <authorList>
            <person name="Heng Y.C."/>
            <person name="Lim A.C.H."/>
            <person name="Lee J.K.Y."/>
            <person name="Kittelmann S."/>
        </authorList>
    </citation>
    <scope>NUCLEOTIDE SEQUENCE [LARGE SCALE GENOMIC DNA]</scope>
    <source>
        <strain evidence="13 14">WILCCON 0269</strain>
    </source>
</reference>
<gene>
    <name evidence="13" type="ORF">ACJDU8_00470</name>
</gene>
<dbReference type="SUPFAM" id="SSF56112">
    <property type="entry name" value="Protein kinase-like (PK-like)"/>
    <property type="match status" value="1"/>
</dbReference>
<dbReference type="SMART" id="SM00220">
    <property type="entry name" value="S_TKc"/>
    <property type="match status" value="1"/>
</dbReference>
<feature type="compositionally biased region" description="Basic and acidic residues" evidence="10">
    <location>
        <begin position="345"/>
        <end position="390"/>
    </location>
</feature>
<protein>
    <recommendedName>
        <fullName evidence="1">non-specific serine/threonine protein kinase</fullName>
        <ecNumber evidence="1">2.7.11.1</ecNumber>
    </recommendedName>
</protein>
<organism evidence="13 14">
    <name type="scientific">Candidatus Clostridium eludens</name>
    <dbReference type="NCBI Taxonomy" id="3381663"/>
    <lineage>
        <taxon>Bacteria</taxon>
        <taxon>Bacillati</taxon>
        <taxon>Bacillota</taxon>
        <taxon>Clostridia</taxon>
        <taxon>Eubacteriales</taxon>
        <taxon>Clostridiaceae</taxon>
        <taxon>Clostridium</taxon>
    </lineage>
</organism>
<dbReference type="Pfam" id="PF00069">
    <property type="entry name" value="Pkinase"/>
    <property type="match status" value="1"/>
</dbReference>
<evidence type="ECO:0000256" key="3">
    <source>
        <dbReference type="ARBA" id="ARBA00022679"/>
    </source>
</evidence>
<dbReference type="PROSITE" id="PS50011">
    <property type="entry name" value="PROTEIN_KINASE_DOM"/>
    <property type="match status" value="1"/>
</dbReference>
<keyword evidence="11" id="KW-0472">Membrane</keyword>
<evidence type="ECO:0000313" key="14">
    <source>
        <dbReference type="Proteomes" id="UP001623660"/>
    </source>
</evidence>
<feature type="binding site" evidence="9">
    <location>
        <position position="41"/>
    </location>
    <ligand>
        <name>ATP</name>
        <dbReference type="ChEBI" id="CHEBI:30616"/>
    </ligand>
</feature>
<proteinExistence type="predicted"/>
<dbReference type="InterPro" id="IPR000719">
    <property type="entry name" value="Prot_kinase_dom"/>
</dbReference>
<dbReference type="Gene3D" id="1.10.510.10">
    <property type="entry name" value="Transferase(Phosphotransferase) domain 1"/>
    <property type="match status" value="1"/>
</dbReference>
<dbReference type="PROSITE" id="PS00107">
    <property type="entry name" value="PROTEIN_KINASE_ATP"/>
    <property type="match status" value="1"/>
</dbReference>
<dbReference type="PANTHER" id="PTHR24363:SF0">
    <property type="entry name" value="SERINE_THREONINE KINASE LIKE DOMAIN CONTAINING 1"/>
    <property type="match status" value="1"/>
</dbReference>
<evidence type="ECO:0000256" key="7">
    <source>
        <dbReference type="ARBA" id="ARBA00047899"/>
    </source>
</evidence>
<comment type="catalytic activity">
    <reaction evidence="8">
        <text>L-seryl-[protein] + ATP = O-phospho-L-seryl-[protein] + ADP + H(+)</text>
        <dbReference type="Rhea" id="RHEA:17989"/>
        <dbReference type="Rhea" id="RHEA-COMP:9863"/>
        <dbReference type="Rhea" id="RHEA-COMP:11604"/>
        <dbReference type="ChEBI" id="CHEBI:15378"/>
        <dbReference type="ChEBI" id="CHEBI:29999"/>
        <dbReference type="ChEBI" id="CHEBI:30616"/>
        <dbReference type="ChEBI" id="CHEBI:83421"/>
        <dbReference type="ChEBI" id="CHEBI:456216"/>
        <dbReference type="EC" id="2.7.11.1"/>
    </reaction>
</comment>
<dbReference type="GO" id="GO:0004674">
    <property type="term" value="F:protein serine/threonine kinase activity"/>
    <property type="evidence" value="ECO:0007669"/>
    <property type="project" value="UniProtKB-EC"/>
</dbReference>
<dbReference type="InterPro" id="IPR008271">
    <property type="entry name" value="Ser/Thr_kinase_AS"/>
</dbReference>
<feature type="region of interest" description="Disordered" evidence="10">
    <location>
        <begin position="320"/>
        <end position="396"/>
    </location>
</feature>
<name>A0ABW8SDW8_9CLOT</name>
<keyword evidence="5 13" id="KW-0418">Kinase</keyword>
<keyword evidence="11" id="KW-1133">Transmembrane helix</keyword>
<evidence type="ECO:0000256" key="9">
    <source>
        <dbReference type="PROSITE-ProRule" id="PRU10141"/>
    </source>
</evidence>
<dbReference type="Proteomes" id="UP001623660">
    <property type="component" value="Unassembled WGS sequence"/>
</dbReference>
<evidence type="ECO:0000256" key="11">
    <source>
        <dbReference type="SAM" id="Phobius"/>
    </source>
</evidence>
<keyword evidence="11" id="KW-0812">Transmembrane</keyword>
<feature type="domain" description="Protein kinase" evidence="12">
    <location>
        <begin position="12"/>
        <end position="274"/>
    </location>
</feature>
<dbReference type="InterPro" id="IPR017441">
    <property type="entry name" value="Protein_kinase_ATP_BS"/>
</dbReference>
<evidence type="ECO:0000256" key="8">
    <source>
        <dbReference type="ARBA" id="ARBA00048679"/>
    </source>
</evidence>
<accession>A0ABW8SDW8</accession>
<keyword evidence="4 9" id="KW-0547">Nucleotide-binding</keyword>
<sequence>MLNPGQILDGKYEIIKILGRGGMGIVYLCKNNRLGNLWAIKEINNQRKKQVDFLAEPNILKNLSHTGIVRLTDIFYEYDNLYIVEDYIEGKTLKEYIDTNGPLSSELLEDISLQLCIILDYLHSFNPPIIYRDLKPSNIMITPYNKVVLIDFGIARIYKESQEGDTAILGSKGYIAPEQLENIQSNVQTDIYSLGATMFSMITGKSISLQTEPMFKENYPKYAAKNLVKVIQKASAIEPGKRYSNVKQIISALNATTSDGEYNKTLLMKSHESPDEATKTVLVEGKKISKKIKLITTIVLACIMTLVIFLVLSISNKSSDRKVLEPPLAPTASEKTEAQQQLNKTGEKSNEELKKQEEEERGQLKSPEEQKRERKKESKKDKEKGKEAKHNSNGKS</sequence>
<evidence type="ECO:0000313" key="13">
    <source>
        <dbReference type="EMBL" id="MFL0194069.1"/>
    </source>
</evidence>
<comment type="caution">
    <text evidence="13">The sequence shown here is derived from an EMBL/GenBank/DDBJ whole genome shotgun (WGS) entry which is preliminary data.</text>
</comment>
<feature type="transmembrane region" description="Helical" evidence="11">
    <location>
        <begin position="294"/>
        <end position="314"/>
    </location>
</feature>
<keyword evidence="14" id="KW-1185">Reference proteome</keyword>